<proteinExistence type="predicted"/>
<comment type="caution">
    <text evidence="2">The sequence shown here is derived from an EMBL/GenBank/DDBJ whole genome shotgun (WGS) entry which is preliminary data.</text>
</comment>
<keyword evidence="3" id="KW-1185">Reference proteome</keyword>
<evidence type="ECO:0000313" key="2">
    <source>
        <dbReference type="EMBL" id="MFC4595613.1"/>
    </source>
</evidence>
<protein>
    <submittedName>
        <fullName evidence="2">MBL fold metallo-hydrolase</fullName>
    </submittedName>
</protein>
<dbReference type="InterPro" id="IPR050662">
    <property type="entry name" value="Sec-metab_biosynth-thioest"/>
</dbReference>
<accession>A0ABV9F2R2</accession>
<dbReference type="PANTHER" id="PTHR23131">
    <property type="entry name" value="ENDORIBONUCLEASE LACTB2"/>
    <property type="match status" value="1"/>
</dbReference>
<evidence type="ECO:0000259" key="1">
    <source>
        <dbReference type="SMART" id="SM00849"/>
    </source>
</evidence>
<dbReference type="RefSeq" id="WP_380805990.1">
    <property type="nucleotide sequence ID" value="NZ_JBHSFZ010000048.1"/>
</dbReference>
<dbReference type="Proteomes" id="UP001595957">
    <property type="component" value="Unassembled WGS sequence"/>
</dbReference>
<dbReference type="InterPro" id="IPR036866">
    <property type="entry name" value="RibonucZ/Hydroxyglut_hydro"/>
</dbReference>
<name>A0ABV9F2R2_9SPHN</name>
<evidence type="ECO:0000313" key="3">
    <source>
        <dbReference type="Proteomes" id="UP001595957"/>
    </source>
</evidence>
<dbReference type="SUPFAM" id="SSF56281">
    <property type="entry name" value="Metallo-hydrolase/oxidoreductase"/>
    <property type="match status" value="1"/>
</dbReference>
<dbReference type="InterPro" id="IPR048933">
    <property type="entry name" value="B_lactamase-like_C"/>
</dbReference>
<dbReference type="Gene3D" id="1.10.10.10">
    <property type="entry name" value="Winged helix-like DNA-binding domain superfamily/Winged helix DNA-binding domain"/>
    <property type="match status" value="1"/>
</dbReference>
<dbReference type="PANTHER" id="PTHR23131:SF4">
    <property type="entry name" value="METALLO-BETA-LACTAMASE SUPERFAMILY POTEIN"/>
    <property type="match status" value="1"/>
</dbReference>
<feature type="domain" description="Metallo-beta-lactamase" evidence="1">
    <location>
        <begin position="9"/>
        <end position="226"/>
    </location>
</feature>
<dbReference type="EMBL" id="JBHSFZ010000048">
    <property type="protein sequence ID" value="MFC4595613.1"/>
    <property type="molecule type" value="Genomic_DNA"/>
</dbReference>
<dbReference type="InterPro" id="IPR001279">
    <property type="entry name" value="Metallo-B-lactamas"/>
</dbReference>
<dbReference type="Gene3D" id="3.60.15.10">
    <property type="entry name" value="Ribonuclease Z/Hydroxyacylglutathione hydrolase-like"/>
    <property type="match status" value="1"/>
</dbReference>
<dbReference type="Pfam" id="PF00753">
    <property type="entry name" value="Lactamase_B"/>
    <property type="match status" value="1"/>
</dbReference>
<dbReference type="InterPro" id="IPR036388">
    <property type="entry name" value="WH-like_DNA-bd_sf"/>
</dbReference>
<organism evidence="2 3">
    <name type="scientific">Sphingobium tyrosinilyticum</name>
    <dbReference type="NCBI Taxonomy" id="2715436"/>
    <lineage>
        <taxon>Bacteria</taxon>
        <taxon>Pseudomonadati</taxon>
        <taxon>Pseudomonadota</taxon>
        <taxon>Alphaproteobacteria</taxon>
        <taxon>Sphingomonadales</taxon>
        <taxon>Sphingomonadaceae</taxon>
        <taxon>Sphingobium</taxon>
    </lineage>
</organism>
<dbReference type="SMART" id="SM00849">
    <property type="entry name" value="Lactamase_B"/>
    <property type="match status" value="1"/>
</dbReference>
<reference evidence="3" key="1">
    <citation type="journal article" date="2019" name="Int. J. Syst. Evol. Microbiol.">
        <title>The Global Catalogue of Microorganisms (GCM) 10K type strain sequencing project: providing services to taxonomists for standard genome sequencing and annotation.</title>
        <authorList>
            <consortium name="The Broad Institute Genomics Platform"/>
            <consortium name="The Broad Institute Genome Sequencing Center for Infectious Disease"/>
            <person name="Wu L."/>
            <person name="Ma J."/>
        </authorList>
    </citation>
    <scope>NUCLEOTIDE SEQUENCE [LARGE SCALE GENOMIC DNA]</scope>
    <source>
        <strain evidence="3">NBRC 103632</strain>
    </source>
</reference>
<gene>
    <name evidence="2" type="ORF">ACFO3E_15685</name>
</gene>
<sequence>MPMGGSLEAINIWALADGDGWTIVDTGLRTTETAAAWRQAFASTLADRPVRRIIVTHLHPDHSGMAGWLTQKQPAQLWMTRLEYLTLRVLASYTGQEAPEEAIRFYQTVGWEEDALDHYRARFGDFGKMLYPLPDSFRALEDGQRLIIGDREWVIAIGKGHSPEHALLHCPEMKLLISGDQILPEISSNVSVQPLEPEADPLTHWLETLEAIRQKVPDDVLVLPAHGKPFHGLHARIGALIDGHEAALARLLTLVETPKRAIDVFPALFKRQIDRTVLGLATGESLAHLACLRNRRLVTDELDAVGTRWWHACPTS</sequence>
<dbReference type="Pfam" id="PF21221">
    <property type="entry name" value="B_lactamase-like_C"/>
    <property type="match status" value="1"/>
</dbReference>